<keyword evidence="4" id="KW-0963">Cytoplasm</keyword>
<dbReference type="PANTHER" id="PTHR46507">
    <property type="entry name" value="AFADIN- AND ALPHA-ACTININ-BINDING PROTEIN"/>
    <property type="match status" value="1"/>
</dbReference>
<evidence type="ECO:0000256" key="1">
    <source>
        <dbReference type="ARBA" id="ARBA00004282"/>
    </source>
</evidence>
<evidence type="ECO:0000256" key="5">
    <source>
        <dbReference type="ARBA" id="ARBA00022889"/>
    </source>
</evidence>
<gene>
    <name evidence="11" type="ORF">CAOG_000367</name>
</gene>
<dbReference type="InterPro" id="IPR021622">
    <property type="entry name" value="Afadin/alpha-actinin-bd"/>
</dbReference>
<keyword evidence="6" id="KW-0965">Cell junction</keyword>
<keyword evidence="7 9" id="KW-0175">Coiled coil</keyword>
<dbReference type="OrthoDB" id="312015at2759"/>
<feature type="coiled-coil region" evidence="9">
    <location>
        <begin position="70"/>
        <end position="132"/>
    </location>
</feature>
<keyword evidence="5" id="KW-0130">Cell adhesion</keyword>
<evidence type="ECO:0000256" key="3">
    <source>
        <dbReference type="ARBA" id="ARBA00009291"/>
    </source>
</evidence>
<sequence length="523" mass="59314">MDVLTFIPMTSTMAAAPLDPSLRFDPEQFNMQQQQQQQHSSTAPPMDSIPQLVARSEELQTQLYRMQSDLEYSQQQSERLRDELAQAEREISAKHANESRLMDKYNKTWDQLRSEKEEHSKLKTSMQSKEKEYQVEARRREREHLAVKDQLAKLQVDRKSNAKFGMEIVNAPKRVDISRPGARAQQVADQENEFHAFVQATFEERQRVLAEENATLRQALLTTHTFLAESVASFLPVIDELNEQVASAAKKNAKENGLDDSKVVTLAITPVPVAAFNQPMATGLPAIEKSAQAQMRAIADLLALLNQTRTLALQEAEQTRAERGVGGDSLANNLNESRIASLSNFDMQQRLAEHQTMHTATVAAMQEQMAQLETIIQQQDELLQQNVFQSEASGGDAVLLAAARMTNVSDSYLVEEHEELLDAKRRFEQERACFEQERKHYTDASIKLAKERELIQQERKTLERERSTMLDLQKTYTSCGSPSTPHRSRAPLTPVRGQSQYVTVATPGWLKDIRHEQARAVLF</sequence>
<dbReference type="Pfam" id="PF11559">
    <property type="entry name" value="ADIP"/>
    <property type="match status" value="1"/>
</dbReference>
<comment type="subcellular location">
    <subcellularLocation>
        <location evidence="1">Cell junction</location>
    </subcellularLocation>
    <subcellularLocation>
        <location evidence="2">Cytoplasm</location>
        <location evidence="2">Cytoskeleton</location>
        <location evidence="2">Microtubule organizing center</location>
        <location evidence="2">Centrosome</location>
    </subcellularLocation>
</comment>
<evidence type="ECO:0000256" key="9">
    <source>
        <dbReference type="SAM" id="Coils"/>
    </source>
</evidence>
<protein>
    <submittedName>
        <fullName evidence="11">Uncharacterized protein</fullName>
    </submittedName>
</protein>
<reference evidence="12" key="1">
    <citation type="submission" date="2011-02" db="EMBL/GenBank/DDBJ databases">
        <title>The Genome Sequence of Capsaspora owczarzaki ATCC 30864.</title>
        <authorList>
            <person name="Russ C."/>
            <person name="Cuomo C."/>
            <person name="Burger G."/>
            <person name="Gray M.W."/>
            <person name="Holland P.W.H."/>
            <person name="King N."/>
            <person name="Lang F.B.F."/>
            <person name="Roger A.J."/>
            <person name="Ruiz-Trillo I."/>
            <person name="Young S.K."/>
            <person name="Zeng Q."/>
            <person name="Gargeya S."/>
            <person name="Alvarado L."/>
            <person name="Berlin A."/>
            <person name="Chapman S.B."/>
            <person name="Chen Z."/>
            <person name="Freedman E."/>
            <person name="Gellesch M."/>
            <person name="Goldberg J."/>
            <person name="Griggs A."/>
            <person name="Gujja S."/>
            <person name="Heilman E."/>
            <person name="Heiman D."/>
            <person name="Howarth C."/>
            <person name="Mehta T."/>
            <person name="Neiman D."/>
            <person name="Pearson M."/>
            <person name="Roberts A."/>
            <person name="Saif S."/>
            <person name="Shea T."/>
            <person name="Shenoy N."/>
            <person name="Sisk P."/>
            <person name="Stolte C."/>
            <person name="Sykes S."/>
            <person name="White J."/>
            <person name="Yandava C."/>
            <person name="Haas B."/>
            <person name="Nusbaum C."/>
            <person name="Birren B."/>
        </authorList>
    </citation>
    <scope>NUCLEOTIDE SEQUENCE</scope>
    <source>
        <strain evidence="12">ATCC 30864</strain>
    </source>
</reference>
<evidence type="ECO:0000256" key="6">
    <source>
        <dbReference type="ARBA" id="ARBA00022949"/>
    </source>
</evidence>
<dbReference type="RefSeq" id="XP_004365238.2">
    <property type="nucleotide sequence ID" value="XM_004365181.2"/>
</dbReference>
<feature type="region of interest" description="Disordered" evidence="10">
    <location>
        <begin position="29"/>
        <end position="48"/>
    </location>
</feature>
<evidence type="ECO:0000256" key="8">
    <source>
        <dbReference type="ARBA" id="ARBA00023212"/>
    </source>
</evidence>
<feature type="coiled-coil region" evidence="9">
    <location>
        <begin position="417"/>
        <end position="475"/>
    </location>
</feature>
<keyword evidence="8" id="KW-0206">Cytoskeleton</keyword>
<dbReference type="InterPro" id="IPR052300">
    <property type="entry name" value="Adhesion_Centrosome_assoc"/>
</dbReference>
<dbReference type="Proteomes" id="UP000008743">
    <property type="component" value="Unassembled WGS sequence"/>
</dbReference>
<dbReference type="GO" id="GO:0007155">
    <property type="term" value="P:cell adhesion"/>
    <property type="evidence" value="ECO:0007669"/>
    <property type="project" value="UniProtKB-KW"/>
</dbReference>
<dbReference type="GO" id="GO:0070161">
    <property type="term" value="C:anchoring junction"/>
    <property type="evidence" value="ECO:0007669"/>
    <property type="project" value="UniProtKB-SubCell"/>
</dbReference>
<dbReference type="EMBL" id="KE346360">
    <property type="protein sequence ID" value="KJE88779.1"/>
    <property type="molecule type" value="Genomic_DNA"/>
</dbReference>
<evidence type="ECO:0000256" key="7">
    <source>
        <dbReference type="ARBA" id="ARBA00023054"/>
    </source>
</evidence>
<evidence type="ECO:0000313" key="11">
    <source>
        <dbReference type="EMBL" id="KJE88779.1"/>
    </source>
</evidence>
<organism evidence="11 12">
    <name type="scientific">Capsaspora owczarzaki (strain ATCC 30864)</name>
    <dbReference type="NCBI Taxonomy" id="595528"/>
    <lineage>
        <taxon>Eukaryota</taxon>
        <taxon>Filasterea</taxon>
        <taxon>Capsaspora</taxon>
    </lineage>
</organism>
<evidence type="ECO:0000256" key="4">
    <source>
        <dbReference type="ARBA" id="ARBA00022490"/>
    </source>
</evidence>
<dbReference type="GO" id="GO:0034451">
    <property type="term" value="C:centriolar satellite"/>
    <property type="evidence" value="ECO:0007669"/>
    <property type="project" value="TreeGrafter"/>
</dbReference>
<dbReference type="PANTHER" id="PTHR46507:SF4">
    <property type="entry name" value="SSX FAMILY MEMBER 2 INTERACTING PROTEIN"/>
    <property type="match status" value="1"/>
</dbReference>
<dbReference type="GO" id="GO:0036064">
    <property type="term" value="C:ciliary basal body"/>
    <property type="evidence" value="ECO:0007669"/>
    <property type="project" value="TreeGrafter"/>
</dbReference>
<comment type="similarity">
    <text evidence="3">Belongs to the ADIP family.</text>
</comment>
<dbReference type="AlphaFoldDB" id="A0A0D2X0B7"/>
<evidence type="ECO:0000313" key="12">
    <source>
        <dbReference type="Proteomes" id="UP000008743"/>
    </source>
</evidence>
<proteinExistence type="inferred from homology"/>
<dbReference type="GO" id="GO:0035735">
    <property type="term" value="P:intraciliary transport involved in cilium assembly"/>
    <property type="evidence" value="ECO:0007669"/>
    <property type="project" value="TreeGrafter"/>
</dbReference>
<accession>A0A0D2X0B7</accession>
<keyword evidence="12" id="KW-1185">Reference proteome</keyword>
<dbReference type="STRING" id="595528.A0A0D2X0B7"/>
<evidence type="ECO:0000256" key="10">
    <source>
        <dbReference type="SAM" id="MobiDB-lite"/>
    </source>
</evidence>
<name>A0A0D2X0B7_CAPO3</name>
<dbReference type="InParanoid" id="A0A0D2X0B7"/>
<evidence type="ECO:0000256" key="2">
    <source>
        <dbReference type="ARBA" id="ARBA00004300"/>
    </source>
</evidence>